<dbReference type="PANTHER" id="PTHR38685">
    <property type="entry name" value="CELL DIVISION PROTEIN ZIPA"/>
    <property type="match status" value="1"/>
</dbReference>
<evidence type="ECO:0000256" key="1">
    <source>
        <dbReference type="ARBA" id="ARBA00022475"/>
    </source>
</evidence>
<dbReference type="InterPro" id="IPR036765">
    <property type="entry name" value="ZipA_FtsZ-bd_C_sf"/>
</dbReference>
<organism evidence="12 13">
    <name type="scientific">Thioalbus denitrificans</name>
    <dbReference type="NCBI Taxonomy" id="547122"/>
    <lineage>
        <taxon>Bacteria</taxon>
        <taxon>Pseudomonadati</taxon>
        <taxon>Pseudomonadota</taxon>
        <taxon>Gammaproteobacteria</taxon>
        <taxon>Chromatiales</taxon>
        <taxon>Ectothiorhodospiraceae</taxon>
        <taxon>Thioalbus</taxon>
    </lineage>
</organism>
<evidence type="ECO:0000256" key="6">
    <source>
        <dbReference type="ARBA" id="ARBA00023136"/>
    </source>
</evidence>
<dbReference type="GO" id="GO:0005886">
    <property type="term" value="C:plasma membrane"/>
    <property type="evidence" value="ECO:0007669"/>
    <property type="project" value="UniProtKB-SubCell"/>
</dbReference>
<evidence type="ECO:0000313" key="12">
    <source>
        <dbReference type="EMBL" id="RCX32204.1"/>
    </source>
</evidence>
<dbReference type="HAMAP" id="MF_00509">
    <property type="entry name" value="ZipA"/>
    <property type="match status" value="1"/>
</dbReference>
<accession>A0A369CK35</accession>
<sequence length="309" mass="33812">MELGLRLILITVGILIILGVVWDYQRRRSRERDAERRGWWPRRGTARRESGAEVDEEVAELAGLVEVEDDSFTDMEWVGEVRVVGGERTSRSGSVPDGDDSGAVASPAAESPQPTRPAAAPVSAPEAEPEPRPAPRAVPKQRPQAAAEPPAPKRREPPREAPPAEMPEEVFALHVMAPRDAPFGGPDLLVAFEAAGLRWGEMEIYHHPGRDGSGRLYSLANMVKPGTFDPRHMGDFTSPGLALFMGLPGPAEPMAAFDAMLAGARGLAVRLGGEVRDDRRNVLTQQTIQSYRDRIAEFERTHMMMSSRS</sequence>
<dbReference type="NCBIfam" id="TIGR02205">
    <property type="entry name" value="septum_zipA"/>
    <property type="match status" value="1"/>
</dbReference>
<dbReference type="InterPro" id="IPR007449">
    <property type="entry name" value="ZipA_FtsZ-bd_C"/>
</dbReference>
<proteinExistence type="inferred from homology"/>
<keyword evidence="7 8" id="KW-0131">Cell cycle</keyword>
<comment type="similarity">
    <text evidence="8 9">Belongs to the ZipA family.</text>
</comment>
<keyword evidence="3 8" id="KW-0132">Cell division</keyword>
<comment type="subunit">
    <text evidence="8">Interacts with FtsZ via their C-terminal domains.</text>
</comment>
<evidence type="ECO:0000259" key="11">
    <source>
        <dbReference type="SMART" id="SM00771"/>
    </source>
</evidence>
<comment type="caution">
    <text evidence="12">The sequence shown here is derived from an EMBL/GenBank/DDBJ whole genome shotgun (WGS) entry which is preliminary data.</text>
</comment>
<evidence type="ECO:0000256" key="5">
    <source>
        <dbReference type="ARBA" id="ARBA00022989"/>
    </source>
</evidence>
<name>A0A369CK35_9GAMM</name>
<comment type="subcellular location">
    <subcellularLocation>
        <location evidence="8">Cell inner membrane</location>
        <topology evidence="8">Single-pass type I membrane protein</topology>
    </subcellularLocation>
    <text evidence="8">Localizes to the Z ring in an FtsZ-dependent manner.</text>
</comment>
<comment type="function">
    <text evidence="8 9">Essential cell division protein that stabilizes the FtsZ protofilaments by cross-linking them and that serves as a cytoplasmic membrane anchor for the Z ring. Also required for the recruitment to the septal ring of downstream cell division proteins.</text>
</comment>
<feature type="compositionally biased region" description="Low complexity" evidence="10">
    <location>
        <begin position="116"/>
        <end position="126"/>
    </location>
</feature>
<feature type="region of interest" description="Disordered" evidence="10">
    <location>
        <begin position="88"/>
        <end position="163"/>
    </location>
</feature>
<dbReference type="Pfam" id="PF04354">
    <property type="entry name" value="ZipA_C"/>
    <property type="match status" value="1"/>
</dbReference>
<dbReference type="GO" id="GO:0000917">
    <property type="term" value="P:division septum assembly"/>
    <property type="evidence" value="ECO:0007669"/>
    <property type="project" value="TreeGrafter"/>
</dbReference>
<gene>
    <name evidence="8" type="primary">zipA</name>
    <name evidence="12" type="ORF">DFQ59_102564</name>
</gene>
<keyword evidence="6 8" id="KW-0472">Membrane</keyword>
<evidence type="ECO:0000256" key="4">
    <source>
        <dbReference type="ARBA" id="ARBA00022692"/>
    </source>
</evidence>
<feature type="compositionally biased region" description="Low complexity" evidence="10">
    <location>
        <begin position="135"/>
        <end position="148"/>
    </location>
</feature>
<dbReference type="SMART" id="SM00771">
    <property type="entry name" value="ZipA_C"/>
    <property type="match status" value="1"/>
</dbReference>
<evidence type="ECO:0000256" key="8">
    <source>
        <dbReference type="HAMAP-Rule" id="MF_00509"/>
    </source>
</evidence>
<dbReference type="PANTHER" id="PTHR38685:SF1">
    <property type="entry name" value="CELL DIVISION PROTEIN ZIPA"/>
    <property type="match status" value="1"/>
</dbReference>
<dbReference type="InterPro" id="IPR011919">
    <property type="entry name" value="Cell_div_ZipA"/>
</dbReference>
<evidence type="ECO:0000256" key="3">
    <source>
        <dbReference type="ARBA" id="ARBA00022618"/>
    </source>
</evidence>
<protein>
    <recommendedName>
        <fullName evidence="8 9">Cell division protein ZipA</fullName>
    </recommendedName>
</protein>
<feature type="domain" description="ZipA C-terminal FtsZ-binding" evidence="11">
    <location>
        <begin position="167"/>
        <end position="295"/>
    </location>
</feature>
<evidence type="ECO:0000256" key="10">
    <source>
        <dbReference type="SAM" id="MobiDB-lite"/>
    </source>
</evidence>
<keyword evidence="13" id="KW-1185">Reference proteome</keyword>
<evidence type="ECO:0000256" key="9">
    <source>
        <dbReference type="RuleBase" id="RU003612"/>
    </source>
</evidence>
<feature type="transmembrane region" description="Helical" evidence="8">
    <location>
        <begin position="6"/>
        <end position="24"/>
    </location>
</feature>
<keyword evidence="2 8" id="KW-0997">Cell inner membrane</keyword>
<keyword evidence="5 8" id="KW-1133">Transmembrane helix</keyword>
<dbReference type="Gene3D" id="3.30.1400.10">
    <property type="entry name" value="ZipA, C-terminal FtsZ-binding domain"/>
    <property type="match status" value="1"/>
</dbReference>
<dbReference type="AlphaFoldDB" id="A0A369CK35"/>
<dbReference type="RefSeq" id="WP_114279018.1">
    <property type="nucleotide sequence ID" value="NZ_QPJY01000002.1"/>
</dbReference>
<dbReference type="GO" id="GO:0032153">
    <property type="term" value="C:cell division site"/>
    <property type="evidence" value="ECO:0007669"/>
    <property type="project" value="UniProtKB-UniRule"/>
</dbReference>
<keyword evidence="4 8" id="KW-0812">Transmembrane</keyword>
<evidence type="ECO:0000313" key="13">
    <source>
        <dbReference type="Proteomes" id="UP000252707"/>
    </source>
</evidence>
<reference evidence="12 13" key="1">
    <citation type="submission" date="2018-07" db="EMBL/GenBank/DDBJ databases">
        <title>Genomic Encyclopedia of Type Strains, Phase IV (KMG-IV): sequencing the most valuable type-strain genomes for metagenomic binning, comparative biology and taxonomic classification.</title>
        <authorList>
            <person name="Goeker M."/>
        </authorList>
    </citation>
    <scope>NUCLEOTIDE SEQUENCE [LARGE SCALE GENOMIC DNA]</scope>
    <source>
        <strain evidence="12 13">DSM 26407</strain>
    </source>
</reference>
<evidence type="ECO:0000256" key="7">
    <source>
        <dbReference type="ARBA" id="ARBA00023306"/>
    </source>
</evidence>
<dbReference type="EMBL" id="QPJY01000002">
    <property type="protein sequence ID" value="RCX32204.1"/>
    <property type="molecule type" value="Genomic_DNA"/>
</dbReference>
<keyword evidence="1 8" id="KW-1003">Cell membrane</keyword>
<dbReference type="OrthoDB" id="7054914at2"/>
<dbReference type="Proteomes" id="UP000252707">
    <property type="component" value="Unassembled WGS sequence"/>
</dbReference>
<dbReference type="GO" id="GO:0043093">
    <property type="term" value="P:FtsZ-dependent cytokinesis"/>
    <property type="evidence" value="ECO:0007669"/>
    <property type="project" value="UniProtKB-UniRule"/>
</dbReference>
<evidence type="ECO:0000256" key="2">
    <source>
        <dbReference type="ARBA" id="ARBA00022519"/>
    </source>
</evidence>
<dbReference type="SUPFAM" id="SSF64383">
    <property type="entry name" value="Cell-division protein ZipA, C-terminal domain"/>
    <property type="match status" value="1"/>
</dbReference>